<dbReference type="InterPro" id="IPR036621">
    <property type="entry name" value="Anticodon-bd_dom_sf"/>
</dbReference>
<dbReference type="PANTHER" id="PTHR12103">
    <property type="entry name" value="5'-NUCLEOTIDASE DOMAIN-CONTAINING"/>
    <property type="match status" value="1"/>
</dbReference>
<accession>A0A6H5IG78</accession>
<dbReference type="Pfam" id="PF03129">
    <property type="entry name" value="HGTP_anticodon"/>
    <property type="match status" value="1"/>
</dbReference>
<keyword evidence="2" id="KW-0479">Metal-binding</keyword>
<dbReference type="GO" id="GO:0005524">
    <property type="term" value="F:ATP binding"/>
    <property type="evidence" value="ECO:0007669"/>
    <property type="project" value="InterPro"/>
</dbReference>
<evidence type="ECO:0000256" key="4">
    <source>
        <dbReference type="ARBA" id="ARBA00022842"/>
    </source>
</evidence>
<dbReference type="AlphaFoldDB" id="A0A6H5IG78"/>
<dbReference type="OrthoDB" id="10252832at2759"/>
<dbReference type="SUPFAM" id="SSF55681">
    <property type="entry name" value="Class II aaRS and biotin synthetases"/>
    <property type="match status" value="1"/>
</dbReference>
<keyword evidence="4" id="KW-0460">Magnesium</keyword>
<dbReference type="CDD" id="cd07522">
    <property type="entry name" value="HAD_cN-II"/>
    <property type="match status" value="1"/>
</dbReference>
<comment type="similarity">
    <text evidence="1">Belongs to the 5'(3')-deoxyribonucleotidase family.</text>
</comment>
<dbReference type="InterPro" id="IPR000719">
    <property type="entry name" value="Prot_kinase_dom"/>
</dbReference>
<dbReference type="GO" id="GO:0004812">
    <property type="term" value="F:aminoacyl-tRNA ligase activity"/>
    <property type="evidence" value="ECO:0007669"/>
    <property type="project" value="InterPro"/>
</dbReference>
<evidence type="ECO:0000313" key="7">
    <source>
        <dbReference type="EMBL" id="CAB0035999.1"/>
    </source>
</evidence>
<dbReference type="Gene3D" id="3.40.50.800">
    <property type="entry name" value="Anticodon-binding domain"/>
    <property type="match status" value="1"/>
</dbReference>
<keyword evidence="3" id="KW-0378">Hydrolase</keyword>
<dbReference type="Pfam" id="PF05761">
    <property type="entry name" value="5_nucleotid"/>
    <property type="match status" value="1"/>
</dbReference>
<dbReference type="GO" id="GO:0046872">
    <property type="term" value="F:metal ion binding"/>
    <property type="evidence" value="ECO:0007669"/>
    <property type="project" value="UniProtKB-KW"/>
</dbReference>
<dbReference type="SUPFAM" id="SSF56784">
    <property type="entry name" value="HAD-like"/>
    <property type="match status" value="1"/>
</dbReference>
<dbReference type="PANTHER" id="PTHR12103:SF15">
    <property type="entry name" value="CYTOSOLIC PURINE 5'-NUCLEOTIDASE"/>
    <property type="match status" value="1"/>
</dbReference>
<dbReference type="GO" id="GO:0004672">
    <property type="term" value="F:protein kinase activity"/>
    <property type="evidence" value="ECO:0007669"/>
    <property type="project" value="InterPro"/>
</dbReference>
<dbReference type="FunFam" id="3.40.50.1000:FF:000021">
    <property type="entry name" value="NT5C2 isoform 1"/>
    <property type="match status" value="1"/>
</dbReference>
<dbReference type="InterPro" id="IPR045864">
    <property type="entry name" value="aa-tRNA-synth_II/BPL/LPL"/>
</dbReference>
<gene>
    <name evidence="7" type="ORF">TBRA_LOCUS7882</name>
</gene>
<feature type="compositionally biased region" description="Low complexity" evidence="5">
    <location>
        <begin position="1140"/>
        <end position="1149"/>
    </location>
</feature>
<dbReference type="Proteomes" id="UP000479190">
    <property type="component" value="Unassembled WGS sequence"/>
</dbReference>
<dbReference type="GO" id="GO:0006418">
    <property type="term" value="P:tRNA aminoacylation for protein translation"/>
    <property type="evidence" value="ECO:0007669"/>
    <property type="project" value="InterPro"/>
</dbReference>
<dbReference type="EMBL" id="CADCXV010000806">
    <property type="protein sequence ID" value="CAB0035999.1"/>
    <property type="molecule type" value="Genomic_DNA"/>
</dbReference>
<dbReference type="InterPro" id="IPR004154">
    <property type="entry name" value="Anticodon-bd"/>
</dbReference>
<dbReference type="InterPro" id="IPR036412">
    <property type="entry name" value="HAD-like_sf"/>
</dbReference>
<dbReference type="InterPro" id="IPR002314">
    <property type="entry name" value="aa-tRNA-synt_IIb"/>
</dbReference>
<dbReference type="GO" id="GO:0008253">
    <property type="term" value="F:5'-nucleotidase activity"/>
    <property type="evidence" value="ECO:0007669"/>
    <property type="project" value="TreeGrafter"/>
</dbReference>
<proteinExistence type="inferred from homology"/>
<dbReference type="InterPro" id="IPR023214">
    <property type="entry name" value="HAD_sf"/>
</dbReference>
<sequence>MKPRLGLFRSREFVMKDLYSFDADEATGQATYDQLGEAYRRVLERIGVPYVRVRADTGQMGGTTSHEYHYATEIGEDRVARCRDCGYDTEDIAARQAEGEAVACSKCNKSMEKLHSVEIGHTFLLGTRYSKPLNATYVDASNKKQLLYMGCYGLGLTRIIASAVEILSRDQELRWPRELAPYSVCIITPKQGSKEEPATHLAEMIYHHLESLGIDAIVDDRAHMTIGKRLVDARKSGYPRVVVVGKGSTSLDRPTLELHDLYDGKYVDLEINDVVSELDKALHGIASYISHRRVYTRITHRFARVSHLSLTRLIMLISTSGLPVILYILLCGFPPFVSTDNEQEKLFEQILSGFYEFTSPYWDNISLTAKELISNMLQAQPEIRFSAEDVLDHPWLLLTLAAVTAALGVQSDDKIRIVVLSRTTCKEVAIQAIARGRNFLMQNNGRCCCYASQRAVIIIDRFRHLQHVIPEQSSNNNNNDDDNGCGPLKRRHRHYHRSLLTANYFICTTMNSSGCFASRTDYYHLKNRCRLASTQKLSCRVHFHEETTKSSSSSSSSDNGAAKSAVKTAAGNSNGTTSTTSNGNSNNLNGNSSGGGEKRKSAMSSQDSNKSGDGSGSGIRRNDRSEQDLDSFNEGAYGLRSDKRELSHRVFVNRSLHLENIKFYGFDMDYTLAEYKSPEYEQLGFNLIKDRLVSLGYPKEILTFEYDPSFPVRGLWFDSLYGNLLKVDAYGNILVCVHGFEFLKHSQVYELYPNKFLQLDESRVFVLNTLFNLPETYLLACLIDYFTNSRQFAATKDRTGVKDGDVTMSFKSIFQDVRNAVDWIHMHGDLKSKTVENLPQYIKRDERLPMFLTRIRESGAKVFLLTNSDYVFTDKIMTHLFDFPHGAKADEPHRNWKTYFDTIVVDARKPLFFGEGTILRRVDTKTGALKLGTHRGPLHTDEVYSGGSCDVFTEMIGAKGKDVLYIGDHIFGDILKSKKIRGWRTFLIVPELVQELHVWTDKCQLFAELQSLDLMLGEMYKNLDSSTKEKPDISKLRASIRDVTHKMDLSYGMMGSLFRSGSRQTFFSSQVVRYADLYAATFLNLMYYPFSYMFRAPAMLDTLSPRADSEGGSIPHARPETPRNVTHTHDDDDDDECENDQNNYNNKRT</sequence>
<dbReference type="InterPro" id="IPR008380">
    <property type="entry name" value="HAD-SF_hydro_IG_5-nucl"/>
</dbReference>
<dbReference type="SUPFAM" id="SSF56112">
    <property type="entry name" value="Protein kinase-like (PK-like)"/>
    <property type="match status" value="1"/>
</dbReference>
<dbReference type="GO" id="GO:0046037">
    <property type="term" value="P:GMP metabolic process"/>
    <property type="evidence" value="ECO:0007669"/>
    <property type="project" value="UniProtKB-ARBA"/>
</dbReference>
<dbReference type="Gene3D" id="3.40.50.1000">
    <property type="entry name" value="HAD superfamily/HAD-like"/>
    <property type="match status" value="2"/>
</dbReference>
<dbReference type="NCBIfam" id="TIGR02244">
    <property type="entry name" value="HAD-IG-Ncltidse"/>
    <property type="match status" value="1"/>
</dbReference>
<dbReference type="Pfam" id="PF00069">
    <property type="entry name" value="Pkinase"/>
    <property type="match status" value="1"/>
</dbReference>
<dbReference type="Gene3D" id="3.30.930.10">
    <property type="entry name" value="Bira Bifunctional Protein, Domain 2"/>
    <property type="match status" value="1"/>
</dbReference>
<evidence type="ECO:0000313" key="8">
    <source>
        <dbReference type="Proteomes" id="UP000479190"/>
    </source>
</evidence>
<name>A0A6H5IG78_9HYME</name>
<dbReference type="SUPFAM" id="SSF52954">
    <property type="entry name" value="Class II aaRS ABD-related"/>
    <property type="match status" value="1"/>
</dbReference>
<dbReference type="InterPro" id="IPR011009">
    <property type="entry name" value="Kinase-like_dom_sf"/>
</dbReference>
<reference evidence="7 8" key="1">
    <citation type="submission" date="2020-02" db="EMBL/GenBank/DDBJ databases">
        <authorList>
            <person name="Ferguson B K."/>
        </authorList>
    </citation>
    <scope>NUCLEOTIDE SEQUENCE [LARGE SCALE GENOMIC DNA]</scope>
</reference>
<feature type="compositionally biased region" description="Low complexity" evidence="5">
    <location>
        <begin position="571"/>
        <end position="591"/>
    </location>
</feature>
<protein>
    <recommendedName>
        <fullName evidence="6">Protein kinase domain-containing protein</fullName>
    </recommendedName>
</protein>
<evidence type="ECO:0000256" key="1">
    <source>
        <dbReference type="ARBA" id="ARBA00009589"/>
    </source>
</evidence>
<dbReference type="PROSITE" id="PS50011">
    <property type="entry name" value="PROTEIN_KINASE_DOM"/>
    <property type="match status" value="1"/>
</dbReference>
<dbReference type="Pfam" id="PF00587">
    <property type="entry name" value="tRNA-synt_2b"/>
    <property type="match status" value="1"/>
</dbReference>
<evidence type="ECO:0000259" key="6">
    <source>
        <dbReference type="PROSITE" id="PS50011"/>
    </source>
</evidence>
<evidence type="ECO:0000256" key="3">
    <source>
        <dbReference type="ARBA" id="ARBA00022801"/>
    </source>
</evidence>
<dbReference type="Gene3D" id="1.10.510.10">
    <property type="entry name" value="Transferase(Phosphotransferase) domain 1"/>
    <property type="match status" value="1"/>
</dbReference>
<feature type="region of interest" description="Disordered" evidence="5">
    <location>
        <begin position="545"/>
        <end position="634"/>
    </location>
</feature>
<keyword evidence="8" id="KW-1185">Reference proteome</keyword>
<evidence type="ECO:0000256" key="2">
    <source>
        <dbReference type="ARBA" id="ARBA00022723"/>
    </source>
</evidence>
<feature type="domain" description="Protein kinase" evidence="6">
    <location>
        <begin position="68"/>
        <end position="396"/>
    </location>
</feature>
<feature type="region of interest" description="Disordered" evidence="5">
    <location>
        <begin position="1106"/>
        <end position="1149"/>
    </location>
</feature>
<organism evidence="7 8">
    <name type="scientific">Trichogramma brassicae</name>
    <dbReference type="NCBI Taxonomy" id="86971"/>
    <lineage>
        <taxon>Eukaryota</taxon>
        <taxon>Metazoa</taxon>
        <taxon>Ecdysozoa</taxon>
        <taxon>Arthropoda</taxon>
        <taxon>Hexapoda</taxon>
        <taxon>Insecta</taxon>
        <taxon>Pterygota</taxon>
        <taxon>Neoptera</taxon>
        <taxon>Endopterygota</taxon>
        <taxon>Hymenoptera</taxon>
        <taxon>Apocrita</taxon>
        <taxon>Proctotrupomorpha</taxon>
        <taxon>Chalcidoidea</taxon>
        <taxon>Trichogrammatidae</taxon>
        <taxon>Trichogramma</taxon>
    </lineage>
</organism>
<evidence type="ECO:0000256" key="5">
    <source>
        <dbReference type="SAM" id="MobiDB-lite"/>
    </source>
</evidence>